<dbReference type="InterPro" id="IPR019413">
    <property type="entry name" value="Dsc3_ub-like_dom"/>
</dbReference>
<feature type="transmembrane region" description="Helical" evidence="2">
    <location>
        <begin position="273"/>
        <end position="291"/>
    </location>
</feature>
<gene>
    <name evidence="5" type="ORF">METBIDRAFT_78480</name>
</gene>
<dbReference type="GeneID" id="30031862"/>
<keyword evidence="2" id="KW-1133">Transmembrane helix</keyword>
<reference evidence="5 6" key="1">
    <citation type="submission" date="2016-05" db="EMBL/GenBank/DDBJ databases">
        <title>Comparative genomics of biotechnologically important yeasts.</title>
        <authorList>
            <consortium name="DOE Joint Genome Institute"/>
            <person name="Riley R."/>
            <person name="Haridas S."/>
            <person name="Wolfe K.H."/>
            <person name="Lopes M.R."/>
            <person name="Hittinger C.T."/>
            <person name="Goker M."/>
            <person name="Salamov A."/>
            <person name="Wisecaver J."/>
            <person name="Long T.M."/>
            <person name="Aerts A.L."/>
            <person name="Barry K."/>
            <person name="Choi C."/>
            <person name="Clum A."/>
            <person name="Coughlan A.Y."/>
            <person name="Deshpande S."/>
            <person name="Douglass A.P."/>
            <person name="Hanson S.J."/>
            <person name="Klenk H.-P."/>
            <person name="LaButti K."/>
            <person name="Lapidus A."/>
            <person name="Lindquist E."/>
            <person name="Lipzen A."/>
            <person name="Meier-kolthoff J.P."/>
            <person name="Ohm R.A."/>
            <person name="Otillar R.P."/>
            <person name="Pangilinan J."/>
            <person name="Peng Y."/>
            <person name="Rokas A."/>
            <person name="Rosa C.A."/>
            <person name="Scheuner C."/>
            <person name="Sibirny A.A."/>
            <person name="Slot J.C."/>
            <person name="Stielow J.B."/>
            <person name="Sun H."/>
            <person name="Kurtzman C.P."/>
            <person name="Blackwell M."/>
            <person name="Grigoriev I.V."/>
            <person name="Jeffries T.W."/>
        </authorList>
    </citation>
    <scope>NUCLEOTIDE SEQUENCE [LARGE SCALE GENOMIC DNA]</scope>
    <source>
        <strain evidence="5 6">NRRL YB-4993</strain>
    </source>
</reference>
<dbReference type="AlphaFoldDB" id="A0A1A0HCB7"/>
<keyword evidence="2" id="KW-0472">Membrane</keyword>
<accession>A0A1A0HCB7</accession>
<name>A0A1A0HCB7_9ASCO</name>
<keyword evidence="6" id="KW-1185">Reference proteome</keyword>
<evidence type="ECO:0000259" key="3">
    <source>
        <dbReference type="Pfam" id="PF10302"/>
    </source>
</evidence>
<dbReference type="RefSeq" id="XP_018712058.1">
    <property type="nucleotide sequence ID" value="XM_018858886.1"/>
</dbReference>
<evidence type="ECO:0000313" key="6">
    <source>
        <dbReference type="Proteomes" id="UP000092555"/>
    </source>
</evidence>
<feature type="domain" description="DSC E3 ubiquitin ligase complex subunit 3 ubiquitin-like" evidence="3">
    <location>
        <begin position="4"/>
        <end position="110"/>
    </location>
</feature>
<comment type="caution">
    <text evidence="5">The sequence shown here is derived from an EMBL/GenBank/DDBJ whole genome shotgun (WGS) entry which is preliminary data.</text>
</comment>
<dbReference type="GO" id="GO:0044695">
    <property type="term" value="C:Dsc E3 ubiquitin ligase complex"/>
    <property type="evidence" value="ECO:0007669"/>
    <property type="project" value="InterPro"/>
</dbReference>
<evidence type="ECO:0008006" key="7">
    <source>
        <dbReference type="Google" id="ProtNLM"/>
    </source>
</evidence>
<dbReference type="InterPro" id="IPR045226">
    <property type="entry name" value="Dsc3"/>
</dbReference>
<dbReference type="InterPro" id="IPR025390">
    <property type="entry name" value="Dsc3_C"/>
</dbReference>
<organism evidence="5 6">
    <name type="scientific">Metschnikowia bicuspidata var. bicuspidata NRRL YB-4993</name>
    <dbReference type="NCBI Taxonomy" id="869754"/>
    <lineage>
        <taxon>Eukaryota</taxon>
        <taxon>Fungi</taxon>
        <taxon>Dikarya</taxon>
        <taxon>Ascomycota</taxon>
        <taxon>Saccharomycotina</taxon>
        <taxon>Pichiomycetes</taxon>
        <taxon>Metschnikowiaceae</taxon>
        <taxon>Metschnikowia</taxon>
    </lineage>
</organism>
<dbReference type="Pfam" id="PF10302">
    <property type="entry name" value="Dsc3_N"/>
    <property type="match status" value="1"/>
</dbReference>
<evidence type="ECO:0000259" key="4">
    <source>
        <dbReference type="Pfam" id="PF13373"/>
    </source>
</evidence>
<evidence type="ECO:0000256" key="2">
    <source>
        <dbReference type="SAM" id="Phobius"/>
    </source>
</evidence>
<proteinExistence type="predicted"/>
<feature type="region of interest" description="Disordered" evidence="1">
    <location>
        <begin position="197"/>
        <end position="221"/>
    </location>
</feature>
<sequence length="296" mass="33256">MKVHIVVRFSDAGAGAGQQPDLCIPLLISLGRDDVNKLVNSLWLKLMIRSKVDATSRRRLRLIYNGRILNDETDFQAEVFGPKLRQLRQTPQPAEPQEPLQIYVHCLVGEHMTREQLAREKDLDRRAQTHTSDAPVVGFDRLLLQGMDALDVADLRRQFQQIYLPANTPNHTGVADVEEDEDRQRLVRELEERWLESTMDSTNGRPARPHSGTYDPEAGDAQPNLAERAAAELEGTHHNEHLLLGLLLGTFLGAVALVFLLMDDTLFNDAQKMAMVLGVCINLFIAFMRVGSEYGA</sequence>
<evidence type="ECO:0000313" key="5">
    <source>
        <dbReference type="EMBL" id="OBA21548.1"/>
    </source>
</evidence>
<keyword evidence="2" id="KW-0812">Transmembrane</keyword>
<feature type="domain" description="DSC E3 ubiquitin ligase complex subunit 3 C-terminal" evidence="4">
    <location>
        <begin position="138"/>
        <end position="289"/>
    </location>
</feature>
<evidence type="ECO:0000256" key="1">
    <source>
        <dbReference type="SAM" id="MobiDB-lite"/>
    </source>
</evidence>
<dbReference type="GO" id="GO:0005783">
    <property type="term" value="C:endoplasmic reticulum"/>
    <property type="evidence" value="ECO:0007669"/>
    <property type="project" value="TreeGrafter"/>
</dbReference>
<feature type="transmembrane region" description="Helical" evidence="2">
    <location>
        <begin position="242"/>
        <end position="261"/>
    </location>
</feature>
<dbReference type="Pfam" id="PF13373">
    <property type="entry name" value="Dsc3_C"/>
    <property type="match status" value="1"/>
</dbReference>
<dbReference type="OrthoDB" id="2556122at2759"/>
<dbReference type="PANTHER" id="PTHR28049">
    <property type="entry name" value="TRANSMEMBRANE PROTEIN YOR223W"/>
    <property type="match status" value="1"/>
</dbReference>
<dbReference type="Proteomes" id="UP000092555">
    <property type="component" value="Unassembled WGS sequence"/>
</dbReference>
<dbReference type="EMBL" id="LXTC01000003">
    <property type="protein sequence ID" value="OBA21548.1"/>
    <property type="molecule type" value="Genomic_DNA"/>
</dbReference>
<dbReference type="PANTHER" id="PTHR28049:SF1">
    <property type="entry name" value="DSC E3 UBIQUITIN LIGASE COMPLEX SUBUNIT 3"/>
    <property type="match status" value="1"/>
</dbReference>
<protein>
    <recommendedName>
        <fullName evidence="7">Ubiquitin-like domain-containing protein</fullName>
    </recommendedName>
</protein>